<evidence type="ECO:0000256" key="3">
    <source>
        <dbReference type="ARBA" id="ARBA00010617"/>
    </source>
</evidence>
<evidence type="ECO:0000313" key="9">
    <source>
        <dbReference type="EMBL" id="KAG1780024.1"/>
    </source>
</evidence>
<dbReference type="AlphaFoldDB" id="A0A9P7A049"/>
<dbReference type="EMBL" id="JABBWD010000010">
    <property type="protein sequence ID" value="KAG1780024.1"/>
    <property type="molecule type" value="Genomic_DNA"/>
</dbReference>
<dbReference type="Pfam" id="PF00067">
    <property type="entry name" value="p450"/>
    <property type="match status" value="1"/>
</dbReference>
<dbReference type="GO" id="GO:0020037">
    <property type="term" value="F:heme binding"/>
    <property type="evidence" value="ECO:0007669"/>
    <property type="project" value="InterPro"/>
</dbReference>
<evidence type="ECO:0000256" key="2">
    <source>
        <dbReference type="ARBA" id="ARBA00005179"/>
    </source>
</evidence>
<dbReference type="GO" id="GO:0005506">
    <property type="term" value="F:iron ion binding"/>
    <property type="evidence" value="ECO:0007669"/>
    <property type="project" value="InterPro"/>
</dbReference>
<dbReference type="SUPFAM" id="SSF48264">
    <property type="entry name" value="Cytochrome P450"/>
    <property type="match status" value="1"/>
</dbReference>
<name>A0A9P7A049_9AGAM</name>
<evidence type="ECO:0000256" key="7">
    <source>
        <dbReference type="ARBA" id="ARBA00023004"/>
    </source>
</evidence>
<dbReference type="PANTHER" id="PTHR46300:SF7">
    <property type="entry name" value="P450, PUTATIVE (EUROFUNG)-RELATED"/>
    <property type="match status" value="1"/>
</dbReference>
<reference evidence="9" key="1">
    <citation type="journal article" date="2020" name="New Phytol.">
        <title>Comparative genomics reveals dynamic genome evolution in host specialist ectomycorrhizal fungi.</title>
        <authorList>
            <person name="Lofgren L.A."/>
            <person name="Nguyen N.H."/>
            <person name="Vilgalys R."/>
            <person name="Ruytinx J."/>
            <person name="Liao H.L."/>
            <person name="Branco S."/>
            <person name="Kuo A."/>
            <person name="LaButti K."/>
            <person name="Lipzen A."/>
            <person name="Andreopoulos W."/>
            <person name="Pangilinan J."/>
            <person name="Riley R."/>
            <person name="Hundley H."/>
            <person name="Na H."/>
            <person name="Barry K."/>
            <person name="Grigoriev I.V."/>
            <person name="Stajich J.E."/>
            <person name="Kennedy P.G."/>
        </authorList>
    </citation>
    <scope>NUCLEOTIDE SEQUENCE</scope>
    <source>
        <strain evidence="9">DOB743</strain>
    </source>
</reference>
<sequence>MASSYEFKFHILPVLGIFALAGFVLSRRRQKETVHPYPPGPSCLPIIGSALKIDFNAPHLTYTDWANQYGEIVYTRILGDDVILVNSERAVRALSEGQRSAIYASRPPFPIIKRFGVDFHTATTPYGSEWRAHRTILQQALRAGSIQKYQDLFMNKSCSLALLLLDGVAPEDLGKSLKTFAASTALVMTYGYHAEQGDVVVNAAQDLATSVTGRLSPEKAALIQKVPFLEYIPGFMIRTSYCRKLAAEVTDIPFEFLNKELEQGTEKPSAMVDIISGHEDSKRQGSDLTLKNAAATLHLAATENNAATLQIFILAMFLFGDKQRKAQEEIDRVVGPDRLPTYEDRESLPYIEALICESLRWHPSVPMGVPRYLTEDDVFEGCYMPKGSIVKFNAWAMSRACEDPETFKPERHLLPNGEVSPDSRLVSSFMYGNFGFGRRYVLSSRRTLTLSRQPLAYALGTCSACPGRIYADNLLWAAVVQMLATVTISRPRDAKGKEVDYNPKWEGGLTAHPKPFPYVVDCRSPKREVLLREVVSREQNSP</sequence>
<evidence type="ECO:0000313" key="10">
    <source>
        <dbReference type="Proteomes" id="UP000714275"/>
    </source>
</evidence>
<dbReference type="GO" id="GO:0016705">
    <property type="term" value="F:oxidoreductase activity, acting on paired donors, with incorporation or reduction of molecular oxygen"/>
    <property type="evidence" value="ECO:0007669"/>
    <property type="project" value="InterPro"/>
</dbReference>
<protein>
    <submittedName>
        <fullName evidence="9">Cytochrome P450</fullName>
    </submittedName>
</protein>
<keyword evidence="6" id="KW-0560">Oxidoreductase</keyword>
<keyword evidence="4" id="KW-0349">Heme</keyword>
<evidence type="ECO:0000256" key="1">
    <source>
        <dbReference type="ARBA" id="ARBA00001971"/>
    </source>
</evidence>
<dbReference type="InterPro" id="IPR002401">
    <property type="entry name" value="Cyt_P450_E_grp-I"/>
</dbReference>
<proteinExistence type="inferred from homology"/>
<dbReference type="InterPro" id="IPR050364">
    <property type="entry name" value="Cytochrome_P450_fung"/>
</dbReference>
<evidence type="ECO:0000256" key="6">
    <source>
        <dbReference type="ARBA" id="ARBA00023002"/>
    </source>
</evidence>
<dbReference type="PRINTS" id="PR00463">
    <property type="entry name" value="EP450I"/>
</dbReference>
<evidence type="ECO:0000256" key="8">
    <source>
        <dbReference type="ARBA" id="ARBA00023033"/>
    </source>
</evidence>
<dbReference type="GO" id="GO:0004497">
    <property type="term" value="F:monooxygenase activity"/>
    <property type="evidence" value="ECO:0007669"/>
    <property type="project" value="UniProtKB-KW"/>
</dbReference>
<gene>
    <name evidence="9" type="ORF">EV702DRAFT_1024331</name>
</gene>
<dbReference type="Proteomes" id="UP000714275">
    <property type="component" value="Unassembled WGS sequence"/>
</dbReference>
<keyword evidence="10" id="KW-1185">Reference proteome</keyword>
<keyword evidence="7" id="KW-0408">Iron</keyword>
<keyword evidence="8" id="KW-0503">Monooxygenase</keyword>
<dbReference type="Gene3D" id="1.10.630.10">
    <property type="entry name" value="Cytochrome P450"/>
    <property type="match status" value="1"/>
</dbReference>
<dbReference type="InterPro" id="IPR001128">
    <property type="entry name" value="Cyt_P450"/>
</dbReference>
<evidence type="ECO:0000256" key="4">
    <source>
        <dbReference type="ARBA" id="ARBA00022617"/>
    </source>
</evidence>
<dbReference type="GO" id="GO:0016020">
    <property type="term" value="C:membrane"/>
    <property type="evidence" value="ECO:0007669"/>
    <property type="project" value="UniProtKB-SubCell"/>
</dbReference>
<organism evidence="9 10">
    <name type="scientific">Suillus placidus</name>
    <dbReference type="NCBI Taxonomy" id="48579"/>
    <lineage>
        <taxon>Eukaryota</taxon>
        <taxon>Fungi</taxon>
        <taxon>Dikarya</taxon>
        <taxon>Basidiomycota</taxon>
        <taxon>Agaricomycotina</taxon>
        <taxon>Agaricomycetes</taxon>
        <taxon>Agaricomycetidae</taxon>
        <taxon>Boletales</taxon>
        <taxon>Suillineae</taxon>
        <taxon>Suillaceae</taxon>
        <taxon>Suillus</taxon>
    </lineage>
</organism>
<comment type="pathway">
    <text evidence="2">Secondary metabolite biosynthesis.</text>
</comment>
<keyword evidence="5" id="KW-0479">Metal-binding</keyword>
<dbReference type="OrthoDB" id="1470350at2759"/>
<evidence type="ECO:0000256" key="5">
    <source>
        <dbReference type="ARBA" id="ARBA00022723"/>
    </source>
</evidence>
<comment type="cofactor">
    <cofactor evidence="1">
        <name>heme</name>
        <dbReference type="ChEBI" id="CHEBI:30413"/>
    </cofactor>
</comment>
<dbReference type="InterPro" id="IPR036396">
    <property type="entry name" value="Cyt_P450_sf"/>
</dbReference>
<accession>A0A9P7A049</accession>
<dbReference type="PANTHER" id="PTHR46300">
    <property type="entry name" value="P450, PUTATIVE (EUROFUNG)-RELATED-RELATED"/>
    <property type="match status" value="1"/>
</dbReference>
<comment type="caution">
    <text evidence="9">The sequence shown here is derived from an EMBL/GenBank/DDBJ whole genome shotgun (WGS) entry which is preliminary data.</text>
</comment>
<comment type="similarity">
    <text evidence="3">Belongs to the cytochrome P450 family.</text>
</comment>